<protein>
    <recommendedName>
        <fullName evidence="2">SPW repeat-containing integral membrane domain-containing protein</fullName>
    </recommendedName>
</protein>
<comment type="caution">
    <text evidence="3">The sequence shown here is derived from an EMBL/GenBank/DDBJ whole genome shotgun (WGS) entry which is preliminary data.</text>
</comment>
<feature type="transmembrane region" description="Helical" evidence="1">
    <location>
        <begin position="12"/>
        <end position="30"/>
    </location>
</feature>
<feature type="domain" description="SPW repeat-containing integral membrane" evidence="2">
    <location>
        <begin position="10"/>
        <end position="109"/>
    </location>
</feature>
<organism evidence="3 4">
    <name type="scientific">Sphingobacterium haloxyli</name>
    <dbReference type="NCBI Taxonomy" id="2100533"/>
    <lineage>
        <taxon>Bacteria</taxon>
        <taxon>Pseudomonadati</taxon>
        <taxon>Bacteroidota</taxon>
        <taxon>Sphingobacteriia</taxon>
        <taxon>Sphingobacteriales</taxon>
        <taxon>Sphingobacteriaceae</taxon>
        <taxon>Sphingobacterium</taxon>
    </lineage>
</organism>
<evidence type="ECO:0000313" key="3">
    <source>
        <dbReference type="EMBL" id="PRD48091.1"/>
    </source>
</evidence>
<keyword evidence="4" id="KW-1185">Reference proteome</keyword>
<reference evidence="3 4" key="1">
    <citation type="submission" date="2018-02" db="EMBL/GenBank/DDBJ databases">
        <title>The draft genome of Sphingobacterium sp. 5JN-11.</title>
        <authorList>
            <person name="Liu L."/>
            <person name="Li L."/>
            <person name="Liang L."/>
            <person name="Zhang X."/>
            <person name="Wang T."/>
        </authorList>
    </citation>
    <scope>NUCLEOTIDE SEQUENCE [LARGE SCALE GENOMIC DNA]</scope>
    <source>
        <strain evidence="3 4">5JN-11</strain>
    </source>
</reference>
<keyword evidence="1" id="KW-0812">Transmembrane</keyword>
<dbReference type="OrthoDB" id="129082at2"/>
<accession>A0A2S9J5P3</accession>
<feature type="transmembrane region" description="Helical" evidence="1">
    <location>
        <begin position="69"/>
        <end position="90"/>
    </location>
</feature>
<dbReference type="InterPro" id="IPR005530">
    <property type="entry name" value="SPW"/>
</dbReference>
<evidence type="ECO:0000256" key="1">
    <source>
        <dbReference type="SAM" id="Phobius"/>
    </source>
</evidence>
<dbReference type="EMBL" id="PVBQ01000004">
    <property type="protein sequence ID" value="PRD48091.1"/>
    <property type="molecule type" value="Genomic_DNA"/>
</dbReference>
<evidence type="ECO:0000313" key="4">
    <source>
        <dbReference type="Proteomes" id="UP000239711"/>
    </source>
</evidence>
<gene>
    <name evidence="3" type="ORF">C5745_06140</name>
</gene>
<evidence type="ECO:0000259" key="2">
    <source>
        <dbReference type="Pfam" id="PF03779"/>
    </source>
</evidence>
<keyword evidence="1" id="KW-0472">Membrane</keyword>
<dbReference type="RefSeq" id="WP_105716118.1">
    <property type="nucleotide sequence ID" value="NZ_PVBQ01000004.1"/>
</dbReference>
<proteinExistence type="predicted"/>
<dbReference type="Pfam" id="PF03779">
    <property type="entry name" value="SPW"/>
    <property type="match status" value="1"/>
</dbReference>
<sequence>MMRKLIPTHWHAFMDYIWSVVLLAGPWLSTFHEVEAARITSLAGGGLIALLTVLTASEGGIVRIIPMKVHLAMDGVLGAFLIAAPFLFGFSEETHLFHIVMGLIILGAAFFTETRQEKHAPPRPVTGPEEGGM</sequence>
<feature type="transmembrane region" description="Helical" evidence="1">
    <location>
        <begin position="96"/>
        <end position="113"/>
    </location>
</feature>
<keyword evidence="1" id="KW-1133">Transmembrane helix</keyword>
<name>A0A2S9J5P3_9SPHI</name>
<dbReference type="Proteomes" id="UP000239711">
    <property type="component" value="Unassembled WGS sequence"/>
</dbReference>
<feature type="transmembrane region" description="Helical" evidence="1">
    <location>
        <begin position="36"/>
        <end position="57"/>
    </location>
</feature>
<dbReference type="AlphaFoldDB" id="A0A2S9J5P3"/>